<dbReference type="Proteomes" id="UP000509623">
    <property type="component" value="Chromosome"/>
</dbReference>
<dbReference type="Gene3D" id="3.20.20.140">
    <property type="entry name" value="Metal-dependent hydrolases"/>
    <property type="match status" value="1"/>
</dbReference>
<sequence length="277" mass="30619">MAADLHCHTKMSDGTLCIDELVDLAKKRGLSTIAVTDQDTFAGTGRAVMYGKRKGVEVIPGAEFSTTDGKTGRQVHILCYCCPHPARLAGLCKRIAEMRRHAALLMLQKVLHLYPMPVEMITRRAQGSTNIFPQHVMHALLDAGYTDELFGDLYRQLFAPKTGLAYIPVSYPETHEVIQQIHGAGGLAVMAHPGQFDSYDIFLEMSASHELDGVEVCHPLNSEEDRKGLRAMAKQYGLLMTGGSDFRGMYAEHHYPLGTYTTDDTEVCRLRSMAESA</sequence>
<dbReference type="PANTHER" id="PTHR42924:SF3">
    <property type="entry name" value="POLYMERASE_HISTIDINOL PHOSPHATASE N-TERMINAL DOMAIN-CONTAINING PROTEIN"/>
    <property type="match status" value="1"/>
</dbReference>
<reference evidence="3" key="2">
    <citation type="journal article" date="2021" name="Appl. Environ. Microbiol.">
        <title>Adaptability of a Caproate-Producing Bacterium Contributes to Its Dominance in an Anaerobic Fermentation System.</title>
        <authorList>
            <person name="Wang H."/>
            <person name="Gu Y."/>
            <person name="Zhou W."/>
            <person name="Zhao D."/>
            <person name="Qiao Z."/>
            <person name="Zheng J."/>
            <person name="Gao J."/>
            <person name="Chen X."/>
            <person name="Ren C."/>
            <person name="Xu Y."/>
        </authorList>
    </citation>
    <scope>NUCLEOTIDE SEQUENCE</scope>
    <source>
        <strain evidence="3">JNU-WLY1368</strain>
    </source>
</reference>
<dbReference type="PANTHER" id="PTHR42924">
    <property type="entry name" value="EXONUCLEASE"/>
    <property type="match status" value="1"/>
</dbReference>
<gene>
    <name evidence="2" type="ORF">GJQ69_04680</name>
    <name evidence="3" type="ORF">GKP14_08870</name>
</gene>
<dbReference type="CDD" id="cd07438">
    <property type="entry name" value="PHP_HisPPase_AMP"/>
    <property type="match status" value="1"/>
</dbReference>
<evidence type="ECO:0000313" key="2">
    <source>
        <dbReference type="EMBL" id="QKN23833.1"/>
    </source>
</evidence>
<dbReference type="InterPro" id="IPR003141">
    <property type="entry name" value="Pol/His_phosphatase_N"/>
</dbReference>
<dbReference type="EMBL" id="CP046051">
    <property type="protein sequence ID" value="QKN23833.1"/>
    <property type="molecule type" value="Genomic_DNA"/>
</dbReference>
<dbReference type="InterPro" id="IPR004013">
    <property type="entry name" value="PHP_dom"/>
</dbReference>
<dbReference type="KEGG" id="clf:GJQ69_04680"/>
<dbReference type="AlphaFoldDB" id="A0A859DUA1"/>
<dbReference type="Proteomes" id="UP000501316">
    <property type="component" value="Chromosome"/>
</dbReference>
<keyword evidence="5" id="KW-1185">Reference proteome</keyword>
<evidence type="ECO:0000259" key="1">
    <source>
        <dbReference type="SMART" id="SM00481"/>
    </source>
</evidence>
<dbReference type="SMART" id="SM00481">
    <property type="entry name" value="POLIIIAc"/>
    <property type="match status" value="1"/>
</dbReference>
<organism evidence="2 4">
    <name type="scientific">Caproicibacterium lactatifermentans</name>
    <dbReference type="NCBI Taxonomy" id="2666138"/>
    <lineage>
        <taxon>Bacteria</taxon>
        <taxon>Bacillati</taxon>
        <taxon>Bacillota</taxon>
        <taxon>Clostridia</taxon>
        <taxon>Eubacteriales</taxon>
        <taxon>Oscillospiraceae</taxon>
        <taxon>Caproicibacterium</taxon>
    </lineage>
</organism>
<dbReference type="EMBL" id="CP046161">
    <property type="protein sequence ID" value="QKO31095.1"/>
    <property type="molecule type" value="Genomic_DNA"/>
</dbReference>
<dbReference type="SUPFAM" id="SSF89550">
    <property type="entry name" value="PHP domain-like"/>
    <property type="match status" value="1"/>
</dbReference>
<dbReference type="GO" id="GO:0004534">
    <property type="term" value="F:5'-3' RNA exonuclease activity"/>
    <property type="evidence" value="ECO:0007669"/>
    <property type="project" value="TreeGrafter"/>
</dbReference>
<dbReference type="RefSeq" id="WP_174193104.1">
    <property type="nucleotide sequence ID" value="NZ_CP046051.1"/>
</dbReference>
<accession>A0A859DUA1</accession>
<name>A0A859DUA1_9FIRM</name>
<dbReference type="InterPro" id="IPR052018">
    <property type="entry name" value="PHP_domain"/>
</dbReference>
<dbReference type="InterPro" id="IPR016195">
    <property type="entry name" value="Pol/histidinol_Pase-like"/>
</dbReference>
<dbReference type="Gene3D" id="1.10.150.650">
    <property type="match status" value="1"/>
</dbReference>
<proteinExistence type="predicted"/>
<evidence type="ECO:0000313" key="5">
    <source>
        <dbReference type="Proteomes" id="UP000509623"/>
    </source>
</evidence>
<evidence type="ECO:0000313" key="3">
    <source>
        <dbReference type="EMBL" id="QKO31095.1"/>
    </source>
</evidence>
<feature type="domain" description="Polymerase/histidinol phosphatase N-terminal" evidence="1">
    <location>
        <begin position="3"/>
        <end position="68"/>
    </location>
</feature>
<evidence type="ECO:0000313" key="4">
    <source>
        <dbReference type="Proteomes" id="UP000501316"/>
    </source>
</evidence>
<dbReference type="GO" id="GO:0035312">
    <property type="term" value="F:5'-3' DNA exonuclease activity"/>
    <property type="evidence" value="ECO:0007669"/>
    <property type="project" value="TreeGrafter"/>
</dbReference>
<dbReference type="Pfam" id="PF02811">
    <property type="entry name" value="PHP"/>
    <property type="match status" value="1"/>
</dbReference>
<reference evidence="3" key="3">
    <citation type="journal article" date="2022" name="Int. J. Syst. Evol. Microbiol.">
        <title>Caproicibacterium lactatifermentans sp. nov., isolated from pit clay used for the production of Chinese strong aroma-type liquor.</title>
        <authorList>
            <person name="Wang H."/>
            <person name="Gu Y."/>
            <person name="Zhao D."/>
            <person name="Qiao Z."/>
            <person name="Zheng J."/>
            <person name="Gao J."/>
            <person name="Ren C."/>
            <person name="Xu Y."/>
        </authorList>
    </citation>
    <scope>NUCLEOTIDE SEQUENCE</scope>
    <source>
        <strain evidence="3">JNU-WLY1368</strain>
    </source>
</reference>
<protein>
    <submittedName>
        <fullName evidence="2">PHP domain-containing protein</fullName>
    </submittedName>
</protein>
<reference evidence="4 5" key="1">
    <citation type="submission" date="2019-11" db="EMBL/GenBank/DDBJ databases">
        <authorList>
            <person name="Ren C."/>
            <person name="Wang H."/>
            <person name="Xu Y."/>
        </authorList>
    </citation>
    <scope>NUCLEOTIDE SEQUENCE [LARGE SCALE GENOMIC DNA]</scope>
    <source>
        <strain evidence="5">JNU-WLY1368</strain>
        <strain evidence="2 4">LBM 19010</strain>
    </source>
</reference>